<organism evidence="1 2">
    <name type="scientific">Eoetvoesiella caeni</name>
    <dbReference type="NCBI Taxonomy" id="645616"/>
    <lineage>
        <taxon>Bacteria</taxon>
        <taxon>Pseudomonadati</taxon>
        <taxon>Pseudomonadota</taxon>
        <taxon>Betaproteobacteria</taxon>
        <taxon>Burkholderiales</taxon>
        <taxon>Alcaligenaceae</taxon>
        <taxon>Eoetvoesiella</taxon>
    </lineage>
</organism>
<name>A0A366HHE8_9BURK</name>
<sequence>MCSRRVMGACVVLWIRWLRDQSFDQTDMPQSSQSFTTADGRTETKRMASYLIVSKHHAFVCSAISSA</sequence>
<reference evidence="1 2" key="1">
    <citation type="submission" date="2018-06" db="EMBL/GenBank/DDBJ databases">
        <title>Genomic Encyclopedia of Type Strains, Phase IV (KMG-IV): sequencing the most valuable type-strain genomes for metagenomic binning, comparative biology and taxonomic classification.</title>
        <authorList>
            <person name="Goeker M."/>
        </authorList>
    </citation>
    <scope>NUCLEOTIDE SEQUENCE [LARGE SCALE GENOMIC DNA]</scope>
    <source>
        <strain evidence="1 2">DSM 25520</strain>
    </source>
</reference>
<proteinExistence type="predicted"/>
<dbReference type="AlphaFoldDB" id="A0A366HHE8"/>
<evidence type="ECO:0000313" key="1">
    <source>
        <dbReference type="EMBL" id="RBP42095.1"/>
    </source>
</evidence>
<dbReference type="EMBL" id="QNRQ01000002">
    <property type="protein sequence ID" value="RBP42095.1"/>
    <property type="molecule type" value="Genomic_DNA"/>
</dbReference>
<protein>
    <submittedName>
        <fullName evidence="1">Uncharacterized protein</fullName>
    </submittedName>
</protein>
<gene>
    <name evidence="1" type="ORF">DFR37_102481</name>
</gene>
<accession>A0A366HHE8</accession>
<comment type="caution">
    <text evidence="1">The sequence shown here is derived from an EMBL/GenBank/DDBJ whole genome shotgun (WGS) entry which is preliminary data.</text>
</comment>
<dbReference type="Proteomes" id="UP000253628">
    <property type="component" value="Unassembled WGS sequence"/>
</dbReference>
<keyword evidence="2" id="KW-1185">Reference proteome</keyword>
<evidence type="ECO:0000313" key="2">
    <source>
        <dbReference type="Proteomes" id="UP000253628"/>
    </source>
</evidence>